<dbReference type="InterPro" id="IPR040442">
    <property type="entry name" value="Pyrv_kinase-like_dom_sf"/>
</dbReference>
<dbReference type="PRINTS" id="PR01050">
    <property type="entry name" value="PYRUVTKNASE"/>
</dbReference>
<reference evidence="13" key="1">
    <citation type="submission" date="2018-05" db="EMBL/GenBank/DDBJ databases">
        <authorList>
            <person name="Lanie J.A."/>
            <person name="Ng W.-L."/>
            <person name="Kazmierczak K.M."/>
            <person name="Andrzejewski T.M."/>
            <person name="Davidsen T.M."/>
            <person name="Wayne K.J."/>
            <person name="Tettelin H."/>
            <person name="Glass J.I."/>
            <person name="Rusch D."/>
            <person name="Podicherti R."/>
            <person name="Tsui H.-C.T."/>
            <person name="Winkler M.E."/>
        </authorList>
    </citation>
    <scope>NUCLEOTIDE SEQUENCE</scope>
</reference>
<dbReference type="GO" id="GO:0016301">
    <property type="term" value="F:kinase activity"/>
    <property type="evidence" value="ECO:0007669"/>
    <property type="project" value="UniProtKB-KW"/>
</dbReference>
<dbReference type="Gene3D" id="2.40.33.10">
    <property type="entry name" value="PK beta-barrel domain-like"/>
    <property type="match status" value="1"/>
</dbReference>
<gene>
    <name evidence="13" type="ORF">METZ01_LOCUS245400</name>
</gene>
<evidence type="ECO:0000256" key="2">
    <source>
        <dbReference type="ARBA" id="ARBA00008663"/>
    </source>
</evidence>
<feature type="domain" description="Pyruvate kinase barrel" evidence="12">
    <location>
        <begin position="4"/>
        <end position="321"/>
    </location>
</feature>
<dbReference type="GO" id="GO:0000287">
    <property type="term" value="F:magnesium ion binding"/>
    <property type="evidence" value="ECO:0007669"/>
    <property type="project" value="InterPro"/>
</dbReference>
<dbReference type="Pfam" id="PF00224">
    <property type="entry name" value="PK"/>
    <property type="match status" value="1"/>
</dbReference>
<dbReference type="PANTHER" id="PTHR11817">
    <property type="entry name" value="PYRUVATE KINASE"/>
    <property type="match status" value="1"/>
</dbReference>
<comment type="similarity">
    <text evidence="2">Belongs to the pyruvate kinase family.</text>
</comment>
<dbReference type="NCBIfam" id="TIGR01064">
    <property type="entry name" value="pyruv_kin"/>
    <property type="match status" value="1"/>
</dbReference>
<accession>A0A382HYY9</accession>
<evidence type="ECO:0000259" key="12">
    <source>
        <dbReference type="Pfam" id="PF00224"/>
    </source>
</evidence>
<dbReference type="Gene3D" id="3.20.20.60">
    <property type="entry name" value="Phosphoenolpyruvate-binding domains"/>
    <property type="match status" value="1"/>
</dbReference>
<keyword evidence="6" id="KW-0547">Nucleotide-binding</keyword>
<dbReference type="InterPro" id="IPR011037">
    <property type="entry name" value="Pyrv_Knase-like_insert_dom_sf"/>
</dbReference>
<sequence length="355" mass="39844">MMEKKAKIIATLGPAIYSEKKLKKIISLGVDAFRINFSHDITGVKQIISRIRKLENKLNKRIAVIADLQGIKLRIGKISSDKLRIKYKQKFTFDTNKKIGNNLRVCFPYSFIINKIKIGSKIFLDDGKFIFKVIEKNKKSLVTRCLSTNCILSSNKSVHIPNIKIPLNRLTKKDKKDISIAKRMGCNWIALSYIQNSDLIKETRKLINSDIGIISKIENKIAIKNIKEIINESDAIMIARGDLAIDIGHSEVPKVQLELIKKCAALSKPVIVATQMLESMIENASPTRAEINDVATAIFQGADVVMLSAETAIGKNPIQSVKTMSKTILSTEKYKKQHIDEFKSSIDAKKDTMKS</sequence>
<dbReference type="GO" id="GO:0005524">
    <property type="term" value="F:ATP binding"/>
    <property type="evidence" value="ECO:0007669"/>
    <property type="project" value="UniProtKB-KW"/>
</dbReference>
<name>A0A382HYY9_9ZZZZ</name>
<dbReference type="GO" id="GO:0004743">
    <property type="term" value="F:pyruvate kinase activity"/>
    <property type="evidence" value="ECO:0007669"/>
    <property type="project" value="UniProtKB-EC"/>
</dbReference>
<dbReference type="SUPFAM" id="SSF51621">
    <property type="entry name" value="Phosphoenolpyruvate/pyruvate domain"/>
    <property type="match status" value="1"/>
</dbReference>
<dbReference type="UniPathway" id="UPA00109">
    <property type="reaction ID" value="UER00188"/>
</dbReference>
<protein>
    <recommendedName>
        <fullName evidence="3">pyruvate kinase</fullName>
        <ecNumber evidence="3">2.7.1.40</ecNumber>
    </recommendedName>
</protein>
<keyword evidence="9" id="KW-0460">Magnesium</keyword>
<evidence type="ECO:0000313" key="13">
    <source>
        <dbReference type="EMBL" id="SVB92546.1"/>
    </source>
</evidence>
<evidence type="ECO:0000256" key="3">
    <source>
        <dbReference type="ARBA" id="ARBA00012142"/>
    </source>
</evidence>
<evidence type="ECO:0000256" key="1">
    <source>
        <dbReference type="ARBA" id="ARBA00004997"/>
    </source>
</evidence>
<comment type="pathway">
    <text evidence="1">Carbohydrate degradation; glycolysis; pyruvate from D-glyceraldehyde 3-phosphate: step 5/5.</text>
</comment>
<keyword evidence="10" id="KW-0324">Glycolysis</keyword>
<evidence type="ECO:0000256" key="4">
    <source>
        <dbReference type="ARBA" id="ARBA00022679"/>
    </source>
</evidence>
<dbReference type="EMBL" id="UINC01064158">
    <property type="protein sequence ID" value="SVB92546.1"/>
    <property type="molecule type" value="Genomic_DNA"/>
</dbReference>
<dbReference type="EC" id="2.7.1.40" evidence="3"/>
<dbReference type="InterPro" id="IPR001697">
    <property type="entry name" value="Pyr_Knase"/>
</dbReference>
<feature type="non-terminal residue" evidence="13">
    <location>
        <position position="355"/>
    </location>
</feature>
<keyword evidence="5" id="KW-0479">Metal-binding</keyword>
<evidence type="ECO:0000256" key="7">
    <source>
        <dbReference type="ARBA" id="ARBA00022777"/>
    </source>
</evidence>
<evidence type="ECO:0000256" key="11">
    <source>
        <dbReference type="ARBA" id="ARBA00023317"/>
    </source>
</evidence>
<evidence type="ECO:0000256" key="6">
    <source>
        <dbReference type="ARBA" id="ARBA00022741"/>
    </source>
</evidence>
<dbReference type="InterPro" id="IPR015813">
    <property type="entry name" value="Pyrv/PenolPyrv_kinase-like_dom"/>
</dbReference>
<dbReference type="InterPro" id="IPR036918">
    <property type="entry name" value="Pyrv_Knase_C_sf"/>
</dbReference>
<keyword evidence="7" id="KW-0418">Kinase</keyword>
<evidence type="ECO:0000256" key="10">
    <source>
        <dbReference type="ARBA" id="ARBA00023152"/>
    </source>
</evidence>
<proteinExistence type="inferred from homology"/>
<keyword evidence="8" id="KW-0067">ATP-binding</keyword>
<keyword evidence="11" id="KW-0670">Pyruvate</keyword>
<evidence type="ECO:0000256" key="5">
    <source>
        <dbReference type="ARBA" id="ARBA00022723"/>
    </source>
</evidence>
<dbReference type="InterPro" id="IPR015793">
    <property type="entry name" value="Pyrv_Knase_brl"/>
</dbReference>
<evidence type="ECO:0000256" key="9">
    <source>
        <dbReference type="ARBA" id="ARBA00022842"/>
    </source>
</evidence>
<evidence type="ECO:0000256" key="8">
    <source>
        <dbReference type="ARBA" id="ARBA00022840"/>
    </source>
</evidence>
<dbReference type="InterPro" id="IPR015806">
    <property type="entry name" value="Pyrv_Knase_insert_dom_sf"/>
</dbReference>
<dbReference type="GO" id="GO:0030955">
    <property type="term" value="F:potassium ion binding"/>
    <property type="evidence" value="ECO:0007669"/>
    <property type="project" value="InterPro"/>
</dbReference>
<dbReference type="SUPFAM" id="SSF50800">
    <property type="entry name" value="PK beta-barrel domain-like"/>
    <property type="match status" value="1"/>
</dbReference>
<organism evidence="13">
    <name type="scientific">marine metagenome</name>
    <dbReference type="NCBI Taxonomy" id="408172"/>
    <lineage>
        <taxon>unclassified sequences</taxon>
        <taxon>metagenomes</taxon>
        <taxon>ecological metagenomes</taxon>
    </lineage>
</organism>
<keyword evidence="4" id="KW-0808">Transferase</keyword>
<dbReference type="Gene3D" id="3.40.1380.20">
    <property type="entry name" value="Pyruvate kinase, C-terminal domain"/>
    <property type="match status" value="1"/>
</dbReference>
<dbReference type="AlphaFoldDB" id="A0A382HYY9"/>